<dbReference type="EMBL" id="GBXM01088409">
    <property type="protein sequence ID" value="JAH20168.1"/>
    <property type="molecule type" value="Transcribed_RNA"/>
</dbReference>
<name>A0A0E9QVM3_ANGAN</name>
<sequence>MEANIQQDSYSFYQYLNASVTEEEVKRAIGGLKLRKATGIDNLANELLKLPCLLKF</sequence>
<dbReference type="AlphaFoldDB" id="A0A0E9QVM3"/>
<evidence type="ECO:0000313" key="1">
    <source>
        <dbReference type="EMBL" id="JAH20168.1"/>
    </source>
</evidence>
<reference evidence="1" key="2">
    <citation type="journal article" date="2015" name="Fish Shellfish Immunol.">
        <title>Early steps in the European eel (Anguilla anguilla)-Vibrio vulnificus interaction in the gills: Role of the RtxA13 toxin.</title>
        <authorList>
            <person name="Callol A."/>
            <person name="Pajuelo D."/>
            <person name="Ebbesson L."/>
            <person name="Teles M."/>
            <person name="MacKenzie S."/>
            <person name="Amaro C."/>
        </authorList>
    </citation>
    <scope>NUCLEOTIDE SEQUENCE</scope>
</reference>
<reference evidence="1" key="1">
    <citation type="submission" date="2014-11" db="EMBL/GenBank/DDBJ databases">
        <authorList>
            <person name="Amaro Gonzalez C."/>
        </authorList>
    </citation>
    <scope>NUCLEOTIDE SEQUENCE</scope>
</reference>
<accession>A0A0E9QVM3</accession>
<organism evidence="1">
    <name type="scientific">Anguilla anguilla</name>
    <name type="common">European freshwater eel</name>
    <name type="synonym">Muraena anguilla</name>
    <dbReference type="NCBI Taxonomy" id="7936"/>
    <lineage>
        <taxon>Eukaryota</taxon>
        <taxon>Metazoa</taxon>
        <taxon>Chordata</taxon>
        <taxon>Craniata</taxon>
        <taxon>Vertebrata</taxon>
        <taxon>Euteleostomi</taxon>
        <taxon>Actinopterygii</taxon>
        <taxon>Neopterygii</taxon>
        <taxon>Teleostei</taxon>
        <taxon>Anguilliformes</taxon>
        <taxon>Anguillidae</taxon>
        <taxon>Anguilla</taxon>
    </lineage>
</organism>
<protein>
    <submittedName>
        <fullName evidence="1">Uncharacterized protein</fullName>
    </submittedName>
</protein>
<proteinExistence type="predicted"/>